<name>A0A4Q1VAH3_9BRAD</name>
<dbReference type="EMBL" id="MZXW01000016">
    <property type="protein sequence ID" value="RXT48512.1"/>
    <property type="molecule type" value="Genomic_DNA"/>
</dbReference>
<evidence type="ECO:0000259" key="2">
    <source>
        <dbReference type="Pfam" id="PF01557"/>
    </source>
</evidence>
<dbReference type="GO" id="GO:0005737">
    <property type="term" value="C:cytoplasm"/>
    <property type="evidence" value="ECO:0007669"/>
    <property type="project" value="TreeGrafter"/>
</dbReference>
<dbReference type="AlphaFoldDB" id="A0A4Q1VAH3"/>
<reference evidence="3 4" key="1">
    <citation type="submission" date="2017-03" db="EMBL/GenBank/DDBJ databases">
        <authorList>
            <person name="Safronova V.I."/>
            <person name="Sazanova A.L."/>
            <person name="Chirak E.R."/>
        </authorList>
    </citation>
    <scope>NUCLEOTIDE SEQUENCE [LARGE SCALE GENOMIC DNA]</scope>
    <source>
        <strain evidence="3 4">Opo-243</strain>
    </source>
</reference>
<dbReference type="PANTHER" id="PTHR30143:SF0">
    <property type="entry name" value="2-KETO-4-PENTENOATE HYDRATASE"/>
    <property type="match status" value="1"/>
</dbReference>
<dbReference type="Proteomes" id="UP000290819">
    <property type="component" value="Unassembled WGS sequence"/>
</dbReference>
<dbReference type="RefSeq" id="WP_129270128.1">
    <property type="nucleotide sequence ID" value="NZ_MZXW01000016.1"/>
</dbReference>
<dbReference type="Gene3D" id="3.90.850.10">
    <property type="entry name" value="Fumarylacetoacetase-like, C-terminal domain"/>
    <property type="match status" value="1"/>
</dbReference>
<evidence type="ECO:0000256" key="1">
    <source>
        <dbReference type="ARBA" id="ARBA00023239"/>
    </source>
</evidence>
<protein>
    <submittedName>
        <fullName evidence="3">Hydratase</fullName>
    </submittedName>
</protein>
<proteinExistence type="predicted"/>
<organism evidence="3 4">
    <name type="scientific">Bradyrhizobium betae</name>
    <dbReference type="NCBI Taxonomy" id="244734"/>
    <lineage>
        <taxon>Bacteria</taxon>
        <taxon>Pseudomonadati</taxon>
        <taxon>Pseudomonadota</taxon>
        <taxon>Alphaproteobacteria</taxon>
        <taxon>Hyphomicrobiales</taxon>
        <taxon>Nitrobacteraceae</taxon>
        <taxon>Bradyrhizobium</taxon>
    </lineage>
</organism>
<evidence type="ECO:0000313" key="3">
    <source>
        <dbReference type="EMBL" id="RXT48512.1"/>
    </source>
</evidence>
<dbReference type="OrthoDB" id="9792137at2"/>
<dbReference type="InterPro" id="IPR011234">
    <property type="entry name" value="Fumarylacetoacetase-like_C"/>
</dbReference>
<sequence>MLDKDQIATASHVLVKHWRDGTKCDALEAKLRPQSRADGYAVQAVLETQSLGNLFGWKIAATSESGQKHINVAGPLAGRIMSDTLIADGGTVPMKGNEMRVGEPEFAFRMGRDLPPRAASYTVDEVLAAVDSLHPAIEIPDSRFSDFAGAGEAQLIADNACAHLFVLGAATSANWRAMDLVEERPQITLRGQHYLGHGKNVLGDPRVALAWLANELRGLGITLRAGQVVTTGTCHPPLPIRAGDHFAVDFGVLGKASVGFV</sequence>
<dbReference type="PANTHER" id="PTHR30143">
    <property type="entry name" value="ACID HYDRATASE"/>
    <property type="match status" value="1"/>
</dbReference>
<keyword evidence="4" id="KW-1185">Reference proteome</keyword>
<dbReference type="GO" id="GO:0008684">
    <property type="term" value="F:2-oxopent-4-enoate hydratase activity"/>
    <property type="evidence" value="ECO:0007669"/>
    <property type="project" value="TreeGrafter"/>
</dbReference>
<dbReference type="InterPro" id="IPR050772">
    <property type="entry name" value="Hydratase-Decarb/MhpD_sf"/>
</dbReference>
<gene>
    <name evidence="3" type="ORF">B5V03_11245</name>
</gene>
<feature type="domain" description="Fumarylacetoacetase-like C-terminal" evidence="2">
    <location>
        <begin position="82"/>
        <end position="256"/>
    </location>
</feature>
<evidence type="ECO:0000313" key="4">
    <source>
        <dbReference type="Proteomes" id="UP000290819"/>
    </source>
</evidence>
<dbReference type="SUPFAM" id="SSF56529">
    <property type="entry name" value="FAH"/>
    <property type="match status" value="1"/>
</dbReference>
<dbReference type="InterPro" id="IPR036663">
    <property type="entry name" value="Fumarylacetoacetase_C_sf"/>
</dbReference>
<keyword evidence="1" id="KW-0456">Lyase</keyword>
<dbReference type="Pfam" id="PF01557">
    <property type="entry name" value="FAA_hydrolase"/>
    <property type="match status" value="1"/>
</dbReference>
<accession>A0A4Q1VAH3</accession>
<comment type="caution">
    <text evidence="3">The sequence shown here is derived from an EMBL/GenBank/DDBJ whole genome shotgun (WGS) entry which is preliminary data.</text>
</comment>